<evidence type="ECO:0000313" key="1">
    <source>
        <dbReference type="EMBL" id="KAE9398571.1"/>
    </source>
</evidence>
<keyword evidence="2" id="KW-1185">Reference proteome</keyword>
<name>A0A6A4HLV1_9AGAR</name>
<proteinExistence type="predicted"/>
<sequence>MTLPYELHELIIDKLRYSFPELEACSLVCRAWLPRCRLHLFRVIRIGPQRHLLQLLDQIEHLEHLVIEKYWEFHANQFKWYPSFDVLVLEDIFDQWNSDFIAHGIPPLRLERLCLRKFSMKGTNLIQMVVLPSPCLDLHSLRYLAISATSLETALANEFSELGKELVHLTITNLDTSAPLDAMAFREGIVRCSHNFEAEYIAHNNALEPFNGILSSSLNPVLHGLINETDGSSGIYISMDFIHVDGSEMQQRYIRKAFPLSFATGSLHWRDRRSLEWWFE</sequence>
<evidence type="ECO:0008006" key="3">
    <source>
        <dbReference type="Google" id="ProtNLM"/>
    </source>
</evidence>
<organism evidence="1 2">
    <name type="scientific">Gymnopus androsaceus JB14</name>
    <dbReference type="NCBI Taxonomy" id="1447944"/>
    <lineage>
        <taxon>Eukaryota</taxon>
        <taxon>Fungi</taxon>
        <taxon>Dikarya</taxon>
        <taxon>Basidiomycota</taxon>
        <taxon>Agaricomycotina</taxon>
        <taxon>Agaricomycetes</taxon>
        <taxon>Agaricomycetidae</taxon>
        <taxon>Agaricales</taxon>
        <taxon>Marasmiineae</taxon>
        <taxon>Omphalotaceae</taxon>
        <taxon>Gymnopus</taxon>
    </lineage>
</organism>
<gene>
    <name evidence="1" type="ORF">BT96DRAFT_994770</name>
</gene>
<dbReference type="Proteomes" id="UP000799118">
    <property type="component" value="Unassembled WGS sequence"/>
</dbReference>
<protein>
    <recommendedName>
        <fullName evidence="3">F-box domain-containing protein</fullName>
    </recommendedName>
</protein>
<evidence type="ECO:0000313" key="2">
    <source>
        <dbReference type="Proteomes" id="UP000799118"/>
    </source>
</evidence>
<dbReference type="EMBL" id="ML769481">
    <property type="protein sequence ID" value="KAE9398571.1"/>
    <property type="molecule type" value="Genomic_DNA"/>
</dbReference>
<dbReference type="AlphaFoldDB" id="A0A6A4HLV1"/>
<dbReference type="OrthoDB" id="2788229at2759"/>
<accession>A0A6A4HLV1</accession>
<reference evidence="1" key="1">
    <citation type="journal article" date="2019" name="Environ. Microbiol.">
        <title>Fungal ecological strategies reflected in gene transcription - a case study of two litter decomposers.</title>
        <authorList>
            <person name="Barbi F."/>
            <person name="Kohler A."/>
            <person name="Barry K."/>
            <person name="Baskaran P."/>
            <person name="Daum C."/>
            <person name="Fauchery L."/>
            <person name="Ihrmark K."/>
            <person name="Kuo A."/>
            <person name="LaButti K."/>
            <person name="Lipzen A."/>
            <person name="Morin E."/>
            <person name="Grigoriev I.V."/>
            <person name="Henrissat B."/>
            <person name="Lindahl B."/>
            <person name="Martin F."/>
        </authorList>
    </citation>
    <scope>NUCLEOTIDE SEQUENCE</scope>
    <source>
        <strain evidence="1">JB14</strain>
    </source>
</reference>